<dbReference type="Pfam" id="PF12833">
    <property type="entry name" value="HTH_18"/>
    <property type="match status" value="2"/>
</dbReference>
<dbReference type="InterPro" id="IPR018062">
    <property type="entry name" value="HTH_AraC-typ_CS"/>
</dbReference>
<dbReference type="PANTHER" id="PTHR43280:SF2">
    <property type="entry name" value="HTH-TYPE TRANSCRIPTIONAL REGULATOR EXSA"/>
    <property type="match status" value="1"/>
</dbReference>
<dbReference type="AlphaFoldDB" id="A0A1M4YK81"/>
<evidence type="ECO:0000256" key="1">
    <source>
        <dbReference type="ARBA" id="ARBA00023015"/>
    </source>
</evidence>
<dbReference type="EMBL" id="FQVH01000011">
    <property type="protein sequence ID" value="SHF06159.1"/>
    <property type="molecule type" value="Genomic_DNA"/>
</dbReference>
<dbReference type="PROSITE" id="PS01124">
    <property type="entry name" value="HTH_ARAC_FAMILY_2"/>
    <property type="match status" value="2"/>
</dbReference>
<dbReference type="Proteomes" id="UP000184088">
    <property type="component" value="Unassembled WGS sequence"/>
</dbReference>
<name>A0A1M4YK81_9THEO</name>
<protein>
    <submittedName>
        <fullName evidence="5">AraC-type DNA-binding protein</fullName>
    </submittedName>
</protein>
<keyword evidence="6" id="KW-1185">Reference proteome</keyword>
<dbReference type="PROSITE" id="PS00041">
    <property type="entry name" value="HTH_ARAC_FAMILY_1"/>
    <property type="match status" value="1"/>
</dbReference>
<dbReference type="InterPro" id="IPR020449">
    <property type="entry name" value="Tscrpt_reg_AraC-type_HTH"/>
</dbReference>
<feature type="domain" description="HTH araC/xylS-type" evidence="4">
    <location>
        <begin position="186"/>
        <end position="284"/>
    </location>
</feature>
<keyword evidence="2 5" id="KW-0238">DNA-binding</keyword>
<evidence type="ECO:0000313" key="5">
    <source>
        <dbReference type="EMBL" id="SHF06159.1"/>
    </source>
</evidence>
<reference evidence="5 6" key="1">
    <citation type="submission" date="2016-11" db="EMBL/GenBank/DDBJ databases">
        <authorList>
            <person name="Jaros S."/>
            <person name="Januszkiewicz K."/>
            <person name="Wedrychowicz H."/>
        </authorList>
    </citation>
    <scope>NUCLEOTIDE SEQUENCE [LARGE SCALE GENOMIC DNA]</scope>
    <source>
        <strain evidence="5 6">DSM 17918</strain>
    </source>
</reference>
<feature type="domain" description="HTH araC/xylS-type" evidence="4">
    <location>
        <begin position="303"/>
        <end position="401"/>
    </location>
</feature>
<dbReference type="PRINTS" id="PR00032">
    <property type="entry name" value="HTHARAC"/>
</dbReference>
<accession>A0A1M4YK81</accession>
<proteinExistence type="predicted"/>
<gene>
    <name evidence="5" type="ORF">SAMN02746089_01221</name>
</gene>
<evidence type="ECO:0000313" key="6">
    <source>
        <dbReference type="Proteomes" id="UP000184088"/>
    </source>
</evidence>
<dbReference type="RefSeq" id="WP_073342809.1">
    <property type="nucleotide sequence ID" value="NZ_FQVH01000011.1"/>
</dbReference>
<dbReference type="Gene3D" id="1.10.10.60">
    <property type="entry name" value="Homeodomain-like"/>
    <property type="match status" value="4"/>
</dbReference>
<dbReference type="STRING" id="1121256.SAMN02746089_01221"/>
<dbReference type="GO" id="GO:0043565">
    <property type="term" value="F:sequence-specific DNA binding"/>
    <property type="evidence" value="ECO:0007669"/>
    <property type="project" value="InterPro"/>
</dbReference>
<dbReference type="SMART" id="SM00342">
    <property type="entry name" value="HTH_ARAC"/>
    <property type="match status" value="2"/>
</dbReference>
<dbReference type="Gene3D" id="2.60.120.10">
    <property type="entry name" value="Jelly Rolls"/>
    <property type="match status" value="1"/>
</dbReference>
<dbReference type="SUPFAM" id="SSF51215">
    <property type="entry name" value="Regulatory protein AraC"/>
    <property type="match status" value="1"/>
</dbReference>
<dbReference type="InterPro" id="IPR003313">
    <property type="entry name" value="AraC-bd"/>
</dbReference>
<evidence type="ECO:0000256" key="3">
    <source>
        <dbReference type="ARBA" id="ARBA00023163"/>
    </source>
</evidence>
<dbReference type="SUPFAM" id="SSF46689">
    <property type="entry name" value="Homeodomain-like"/>
    <property type="match status" value="3"/>
</dbReference>
<dbReference type="GO" id="GO:0003700">
    <property type="term" value="F:DNA-binding transcription factor activity"/>
    <property type="evidence" value="ECO:0007669"/>
    <property type="project" value="InterPro"/>
</dbReference>
<keyword evidence="1" id="KW-0805">Transcription regulation</keyword>
<dbReference type="OrthoDB" id="94877at2"/>
<evidence type="ECO:0000256" key="2">
    <source>
        <dbReference type="ARBA" id="ARBA00023125"/>
    </source>
</evidence>
<keyword evidence="3" id="KW-0804">Transcription</keyword>
<evidence type="ECO:0000259" key="4">
    <source>
        <dbReference type="PROSITE" id="PS01124"/>
    </source>
</evidence>
<dbReference type="InterPro" id="IPR037923">
    <property type="entry name" value="HTH-like"/>
</dbReference>
<sequence>MKKVPEYYDLLPGYSFNFLVSLDYINNRFPMHRHNFFEIYVVISGHGKEVINGKEYYLQRGSLTFLLPWHIHEIFADPEEPLRLIRCNFGMEVVMEDINSHGGMAEIVYKHVYSDPSIQLPPDIAEQVITIFEGLLEEFRGDKPWKEILIKAKIIEVLVYFNRFRNKGSNPELPEEYRIVENSDISNLLPYIHFHCNQDITLSDLAEKFHCSETKLNEYLYSHTGLSFTDYLNEVRIRLACALLSNPELKISEISKIVGYKSMKTFYRAFKSLKGFSPEEFRQYYFTEEGRKEPFPFPSPLMWKIIHYIQLHYSEDLTLSDVAKKFHYSESSLSELCKRQTGQSFIDMLHEIRVFHACSLLLSTDMSVTDIGFEVGFNSSETFFRVFKKLKGVSPEKYRQKAKIFTEKINTNKYNCLSQA</sequence>
<dbReference type="Pfam" id="PF02311">
    <property type="entry name" value="AraC_binding"/>
    <property type="match status" value="1"/>
</dbReference>
<dbReference type="InterPro" id="IPR018060">
    <property type="entry name" value="HTH_AraC"/>
</dbReference>
<dbReference type="PANTHER" id="PTHR43280">
    <property type="entry name" value="ARAC-FAMILY TRANSCRIPTIONAL REGULATOR"/>
    <property type="match status" value="1"/>
</dbReference>
<organism evidence="5 6">
    <name type="scientific">Caldanaerobius fijiensis DSM 17918</name>
    <dbReference type="NCBI Taxonomy" id="1121256"/>
    <lineage>
        <taxon>Bacteria</taxon>
        <taxon>Bacillati</taxon>
        <taxon>Bacillota</taxon>
        <taxon>Clostridia</taxon>
        <taxon>Thermoanaerobacterales</taxon>
        <taxon>Thermoanaerobacteraceae</taxon>
        <taxon>Caldanaerobius</taxon>
    </lineage>
</organism>
<dbReference type="InterPro" id="IPR014710">
    <property type="entry name" value="RmlC-like_jellyroll"/>
</dbReference>
<dbReference type="InterPro" id="IPR009057">
    <property type="entry name" value="Homeodomain-like_sf"/>
</dbReference>